<dbReference type="SMART" id="SM00028">
    <property type="entry name" value="TPR"/>
    <property type="match status" value="2"/>
</dbReference>
<dbReference type="Gene3D" id="1.25.40.10">
    <property type="entry name" value="Tetratricopeptide repeat domain"/>
    <property type="match status" value="2"/>
</dbReference>
<dbReference type="SUPFAM" id="SSF48452">
    <property type="entry name" value="TPR-like"/>
    <property type="match status" value="2"/>
</dbReference>
<sequence length="580" mass="64546">MKKTFLLCTIAVFLMAFVNRYMIQGKTANARFNAEQFKRKYSVSCAARISAEELDDPANSIPLLEGWGNYVMPVTAVNDSARIYFEQGINMYYGFHIIESLASFDKAVKFDSGFAMGYWGKALAYGPNINDYGYAASSDALVASGKAKLLANNCTPVEKALINAMQIRYSADSMQSREKLNKEYADAMKAVYENFPESNDAAVLYADALMLLHPWDLYDLAGDPKKWTPAIVDVLEKIIKKNPAHPGASHYYIHAVEASKHPEKALNVAGKLPELMPGVSHIVHMPAHIYIRTGNYSKGAELNMKAVEGYKNYLSVYPAVVNNAPLYLVHNLHMEATCANMDGRFAYAAKVSEDCKNSFDSSWLSMPDFPGIFVQYVYMMPYFTQIRFGKWDDILQAPELPSAYVYANLIWHYGRGLAFARKHDFEKAQAELAALWQFLTNNQLKAPAPTYSNPGINGSKVAEKILMGVIAEEQQNYDKAVTFLTEAVSGEDAMIYDEPKDWPHPARQYLGNVLLKAGKFSDAERVFKKDLELNPNNGWSLTGLKDALAKQGKTKDAAAVSEALSKAFVNSDTKISSAVF</sequence>
<dbReference type="InterPro" id="IPR011990">
    <property type="entry name" value="TPR-like_helical_dom_sf"/>
</dbReference>
<dbReference type="PANTHER" id="PTHR45588">
    <property type="entry name" value="TPR DOMAIN-CONTAINING PROTEIN"/>
    <property type="match status" value="1"/>
</dbReference>
<feature type="repeat" description="TPR" evidence="1">
    <location>
        <begin position="504"/>
        <end position="537"/>
    </location>
</feature>
<evidence type="ECO:0000313" key="2">
    <source>
        <dbReference type="EMBL" id="MEX6689459.1"/>
    </source>
</evidence>
<proteinExistence type="predicted"/>
<organism evidence="2 3">
    <name type="scientific">Danxiaibacter flavus</name>
    <dbReference type="NCBI Taxonomy" id="3049108"/>
    <lineage>
        <taxon>Bacteria</taxon>
        <taxon>Pseudomonadati</taxon>
        <taxon>Bacteroidota</taxon>
        <taxon>Chitinophagia</taxon>
        <taxon>Chitinophagales</taxon>
        <taxon>Chitinophagaceae</taxon>
        <taxon>Danxiaibacter</taxon>
    </lineage>
</organism>
<comment type="caution">
    <text evidence="2">The sequence shown here is derived from an EMBL/GenBank/DDBJ whole genome shotgun (WGS) entry which is preliminary data.</text>
</comment>
<dbReference type="PANTHER" id="PTHR45588:SF1">
    <property type="entry name" value="WW DOMAIN-CONTAINING PROTEIN"/>
    <property type="match status" value="1"/>
</dbReference>
<dbReference type="EMBL" id="JAULBC010000006">
    <property type="protein sequence ID" value="MEX6689459.1"/>
    <property type="molecule type" value="Genomic_DNA"/>
</dbReference>
<evidence type="ECO:0000256" key="1">
    <source>
        <dbReference type="PROSITE-ProRule" id="PRU00339"/>
    </source>
</evidence>
<dbReference type="InterPro" id="IPR019734">
    <property type="entry name" value="TPR_rpt"/>
</dbReference>
<evidence type="ECO:0008006" key="4">
    <source>
        <dbReference type="Google" id="ProtNLM"/>
    </source>
</evidence>
<gene>
    <name evidence="2" type="ORF">QTN47_18270</name>
</gene>
<keyword evidence="3" id="KW-1185">Reference proteome</keyword>
<accession>A0ABV3ZJY0</accession>
<name>A0ABV3ZJY0_9BACT</name>
<protein>
    <recommendedName>
        <fullName evidence="4">Tetratricopeptide repeat protein</fullName>
    </recommendedName>
</protein>
<keyword evidence="1" id="KW-0802">TPR repeat</keyword>
<dbReference type="PROSITE" id="PS50005">
    <property type="entry name" value="TPR"/>
    <property type="match status" value="1"/>
</dbReference>
<dbReference type="Proteomes" id="UP001560573">
    <property type="component" value="Unassembled WGS sequence"/>
</dbReference>
<reference evidence="2 3" key="1">
    <citation type="submission" date="2023-07" db="EMBL/GenBank/DDBJ databases">
        <authorList>
            <person name="Lian W.-H."/>
        </authorList>
    </citation>
    <scope>NUCLEOTIDE SEQUENCE [LARGE SCALE GENOMIC DNA]</scope>
    <source>
        <strain evidence="2 3">SYSU DXS3180</strain>
    </source>
</reference>
<dbReference type="RefSeq" id="WP_369330866.1">
    <property type="nucleotide sequence ID" value="NZ_JAULBC010000006.1"/>
</dbReference>
<evidence type="ECO:0000313" key="3">
    <source>
        <dbReference type="Proteomes" id="UP001560573"/>
    </source>
</evidence>